<evidence type="ECO:0000256" key="5">
    <source>
        <dbReference type="ARBA" id="ARBA00022490"/>
    </source>
</evidence>
<organism evidence="7 8">
    <name type="scientific">Nadsonia fulvescens var. elongata DSM 6958</name>
    <dbReference type="NCBI Taxonomy" id="857566"/>
    <lineage>
        <taxon>Eukaryota</taxon>
        <taxon>Fungi</taxon>
        <taxon>Dikarya</taxon>
        <taxon>Ascomycota</taxon>
        <taxon>Saccharomycotina</taxon>
        <taxon>Dipodascomycetes</taxon>
        <taxon>Dipodascales</taxon>
        <taxon>Dipodascales incertae sedis</taxon>
        <taxon>Nadsonia</taxon>
    </lineage>
</organism>
<dbReference type="OrthoDB" id="289228at2759"/>
<evidence type="ECO:0000256" key="3">
    <source>
        <dbReference type="ARBA" id="ARBA00006731"/>
    </source>
</evidence>
<dbReference type="PROSITE" id="PS00599">
    <property type="entry name" value="AA_TRANSFER_CLASS_2"/>
    <property type="match status" value="1"/>
</dbReference>
<reference evidence="7 8" key="1">
    <citation type="journal article" date="2016" name="Proc. Natl. Acad. Sci. U.S.A.">
        <title>Comparative genomics of biotechnologically important yeasts.</title>
        <authorList>
            <person name="Riley R."/>
            <person name="Haridas S."/>
            <person name="Wolfe K.H."/>
            <person name="Lopes M.R."/>
            <person name="Hittinger C.T."/>
            <person name="Goeker M."/>
            <person name="Salamov A.A."/>
            <person name="Wisecaver J.H."/>
            <person name="Long T.M."/>
            <person name="Calvey C.H."/>
            <person name="Aerts A.L."/>
            <person name="Barry K.W."/>
            <person name="Choi C."/>
            <person name="Clum A."/>
            <person name="Coughlan A.Y."/>
            <person name="Deshpande S."/>
            <person name="Douglass A.P."/>
            <person name="Hanson S.J."/>
            <person name="Klenk H.-P."/>
            <person name="LaButti K.M."/>
            <person name="Lapidus A."/>
            <person name="Lindquist E.A."/>
            <person name="Lipzen A.M."/>
            <person name="Meier-Kolthoff J.P."/>
            <person name="Ohm R.A."/>
            <person name="Otillar R.P."/>
            <person name="Pangilinan J.L."/>
            <person name="Peng Y."/>
            <person name="Rokas A."/>
            <person name="Rosa C.A."/>
            <person name="Scheuner C."/>
            <person name="Sibirny A.A."/>
            <person name="Slot J.C."/>
            <person name="Stielow J.B."/>
            <person name="Sun H."/>
            <person name="Kurtzman C.P."/>
            <person name="Blackwell M."/>
            <person name="Grigoriev I.V."/>
            <person name="Jeffries T.W."/>
        </authorList>
    </citation>
    <scope>NUCLEOTIDE SEQUENCE [LARGE SCALE GENOMIC DNA]</scope>
    <source>
        <strain evidence="7 8">DSM 6958</strain>
    </source>
</reference>
<dbReference type="PROSITE" id="PS51886">
    <property type="entry name" value="TLDC"/>
    <property type="match status" value="1"/>
</dbReference>
<keyword evidence="5" id="KW-0963">Cytoplasm</keyword>
<dbReference type="InterPro" id="IPR006571">
    <property type="entry name" value="TLDc_dom"/>
</dbReference>
<dbReference type="GO" id="GO:0016740">
    <property type="term" value="F:transferase activity"/>
    <property type="evidence" value="ECO:0007669"/>
    <property type="project" value="InterPro"/>
</dbReference>
<dbReference type="PANTHER" id="PTHR23354">
    <property type="entry name" value="NUCLEOLAR PROTEIN 7/ESTROGEN RECEPTOR COACTIVATOR-RELATED"/>
    <property type="match status" value="1"/>
</dbReference>
<comment type="similarity">
    <text evidence="3">Belongs to the RTC5 family.</text>
</comment>
<dbReference type="GO" id="GO:0005634">
    <property type="term" value="C:nucleus"/>
    <property type="evidence" value="ECO:0007669"/>
    <property type="project" value="TreeGrafter"/>
</dbReference>
<feature type="domain" description="TLDc" evidence="6">
    <location>
        <begin position="297"/>
        <end position="552"/>
    </location>
</feature>
<sequence>MVAVRENFKAAIPSLDSKETEKVSDKATGDRHWTTGTLLSVLFTDGFLPSLYDELAPIVAQSIMFLSSFPIVPIDLANYEESCINSELTFEQLLIAIALVTGRYESVIYGTRNLATNEGITNTRESDSRAVGELGQKMIFLSFSLPNSDEPRGKELESVHEKDYYEVSLSSESPFLDLINDRLPSLLSTRSVPLNRLQTVFTLLLLCSSLRPGQELKSLGQVNISDYRKAAQDLTASFSPSNKIDENNYGITWETFKLQLDKLAPRILDAYGVLFETLLYNPKPIHSNINVGIKQSKLLTKSRISQLANLLPTVTNSSQFQLSGVISMNEVLESRLKPLFMGSEHGFSMGSFENKLLGWQAPTILLVSGIILSESGASGANGRAFDETIPHLKIKPSPGLNNDARSSKFAKPGQAVIFGIYISTPWKNSVKACFGTSDSLLFQLSPNEDVFPASTLSKSYATFSKSFGIGFGNPVHTGPQHSGSTGGGGGFDSKRKIEPGNVSLTINESLEFASFRNNGPGGSFRASTNPGCIGSSWEYRFKVKDVEVWGVGRDEDLEAQRKRWEWEDREAKLRQAVNIKNLGDERAFLEMAGIIGNGNSSGGSM</sequence>
<comment type="function">
    <text evidence="1">May be involved in a process influencing telomere capping.</text>
</comment>
<dbReference type="PANTHER" id="PTHR23354:SF130">
    <property type="entry name" value="RESTRICTION OF TELOMERE CAPPING PROTEIN 5"/>
    <property type="match status" value="1"/>
</dbReference>
<dbReference type="GO" id="GO:0005737">
    <property type="term" value="C:cytoplasm"/>
    <property type="evidence" value="ECO:0007669"/>
    <property type="project" value="UniProtKB-SubCell"/>
</dbReference>
<dbReference type="STRING" id="857566.A0A1E3PHF6"/>
<accession>A0A1E3PHF6</accession>
<evidence type="ECO:0000256" key="1">
    <source>
        <dbReference type="ARBA" id="ARBA00002738"/>
    </source>
</evidence>
<comment type="subcellular location">
    <subcellularLocation>
        <location evidence="2">Cytoplasm</location>
    </subcellularLocation>
</comment>
<name>A0A1E3PHF6_9ASCO</name>
<gene>
    <name evidence="7" type="ORF">NADFUDRAFT_47264</name>
</gene>
<evidence type="ECO:0000256" key="4">
    <source>
        <dbReference type="ARBA" id="ARBA00015163"/>
    </source>
</evidence>
<proteinExistence type="inferred from homology"/>
<dbReference type="AlphaFoldDB" id="A0A1E3PHF6"/>
<evidence type="ECO:0000313" key="7">
    <source>
        <dbReference type="EMBL" id="ODQ64644.1"/>
    </source>
</evidence>
<dbReference type="InterPro" id="IPR001917">
    <property type="entry name" value="Aminotrans_II_pyridoxalP_BS"/>
</dbReference>
<dbReference type="Proteomes" id="UP000095009">
    <property type="component" value="Unassembled WGS sequence"/>
</dbReference>
<keyword evidence="8" id="KW-1185">Reference proteome</keyword>
<evidence type="ECO:0000259" key="6">
    <source>
        <dbReference type="PROSITE" id="PS51886"/>
    </source>
</evidence>
<dbReference type="GO" id="GO:0006979">
    <property type="term" value="P:response to oxidative stress"/>
    <property type="evidence" value="ECO:0007669"/>
    <property type="project" value="TreeGrafter"/>
</dbReference>
<dbReference type="Pfam" id="PF07534">
    <property type="entry name" value="TLD"/>
    <property type="match status" value="1"/>
</dbReference>
<evidence type="ECO:0000313" key="8">
    <source>
        <dbReference type="Proteomes" id="UP000095009"/>
    </source>
</evidence>
<evidence type="ECO:0000256" key="2">
    <source>
        <dbReference type="ARBA" id="ARBA00004496"/>
    </source>
</evidence>
<dbReference type="EMBL" id="KV454411">
    <property type="protein sequence ID" value="ODQ64644.1"/>
    <property type="molecule type" value="Genomic_DNA"/>
</dbReference>
<dbReference type="SMART" id="SM00584">
    <property type="entry name" value="TLDc"/>
    <property type="match status" value="1"/>
</dbReference>
<protein>
    <recommendedName>
        <fullName evidence="4">Restriction of telomere capping protein 5</fullName>
    </recommendedName>
</protein>